<evidence type="ECO:0000256" key="4">
    <source>
        <dbReference type="ARBA" id="ARBA00022777"/>
    </source>
</evidence>
<dbReference type="PROSITE" id="PS00584">
    <property type="entry name" value="PFKB_KINASES_2"/>
    <property type="match status" value="1"/>
</dbReference>
<dbReference type="PANTHER" id="PTHR46566">
    <property type="entry name" value="1-PHOSPHOFRUCTOKINASE-RELATED"/>
    <property type="match status" value="1"/>
</dbReference>
<dbReference type="PATRIC" id="fig|994573.3.peg.831"/>
<comment type="pathway">
    <text evidence="7">Carbohydrate metabolism; D-tagatose 6-phosphate degradation; D-glyceraldehyde 3-phosphate and glycerone phosphate from D-tagatose 6-phosphate: step 1/2.</text>
</comment>
<dbReference type="NCBIfam" id="TIGR03168">
    <property type="entry name" value="1-PFK"/>
    <property type="match status" value="1"/>
</dbReference>
<keyword evidence="3 7" id="KW-0547">Nucleotide-binding</keyword>
<dbReference type="PIRSF" id="PIRSF000535">
    <property type="entry name" value="1PFK/6PFK/LacC"/>
    <property type="match status" value="1"/>
</dbReference>
<evidence type="ECO:0000256" key="1">
    <source>
        <dbReference type="ARBA" id="ARBA00005380"/>
    </source>
</evidence>
<dbReference type="GO" id="GO:0044281">
    <property type="term" value="P:small molecule metabolic process"/>
    <property type="evidence" value="ECO:0007669"/>
    <property type="project" value="UniProtKB-ARBA"/>
</dbReference>
<dbReference type="UniPathway" id="UPA00704">
    <property type="reaction ID" value="UER00715"/>
</dbReference>
<dbReference type="PANTHER" id="PTHR46566:SF2">
    <property type="entry name" value="ATP-DEPENDENT 6-PHOSPHOFRUCTOKINASE ISOZYME 2"/>
    <property type="match status" value="1"/>
</dbReference>
<dbReference type="InterPro" id="IPR022463">
    <property type="entry name" value="1-PFruKinase"/>
</dbReference>
<proteinExistence type="inferred from homology"/>
<dbReference type="eggNOG" id="COG1105">
    <property type="taxonomic scope" value="Bacteria"/>
</dbReference>
<accession>V7I6H2</accession>
<evidence type="ECO:0000256" key="6">
    <source>
        <dbReference type="ARBA" id="ARBA00047745"/>
    </source>
</evidence>
<reference evidence="10 11" key="1">
    <citation type="journal article" date="2014" name="Genome Announc.">
        <title>Genome Sequence of Youngiibacter fragilis, the Type Strain of the Genus Youngiibacter.</title>
        <authorList>
            <person name="Wawrik C.B."/>
            <person name="Callaghan A.V."/>
            <person name="Stamps B.W."/>
            <person name="Wawrik B."/>
        </authorList>
    </citation>
    <scope>NUCLEOTIDE SEQUENCE [LARGE SCALE GENOMIC DNA]</scope>
    <source>
        <strain evidence="10 11">232.1</strain>
    </source>
</reference>
<comment type="similarity">
    <text evidence="7">Belongs to the carbohydrate kinase PfkB family. LacC subfamily.</text>
</comment>
<dbReference type="InterPro" id="IPR017583">
    <property type="entry name" value="Tagatose/fructose_Pkinase"/>
</dbReference>
<dbReference type="Pfam" id="PF00294">
    <property type="entry name" value="PfkB"/>
    <property type="match status" value="1"/>
</dbReference>
<dbReference type="GO" id="GO:2001059">
    <property type="term" value="P:D-tagatose 6-phosphate catabolic process"/>
    <property type="evidence" value="ECO:0007669"/>
    <property type="project" value="UniProtKB-UniPathway"/>
</dbReference>
<dbReference type="GO" id="GO:0005988">
    <property type="term" value="P:lactose metabolic process"/>
    <property type="evidence" value="ECO:0007669"/>
    <property type="project" value="UniProtKB-KW"/>
</dbReference>
<dbReference type="EMBL" id="AXUN02000060">
    <property type="protein sequence ID" value="ETA81820.1"/>
    <property type="molecule type" value="Genomic_DNA"/>
</dbReference>
<dbReference type="InterPro" id="IPR029056">
    <property type="entry name" value="Ribokinase-like"/>
</dbReference>
<comment type="caution">
    <text evidence="10">The sequence shown here is derived from an EMBL/GenBank/DDBJ whole genome shotgun (WGS) entry which is preliminary data.</text>
</comment>
<evidence type="ECO:0000259" key="9">
    <source>
        <dbReference type="Pfam" id="PF00294"/>
    </source>
</evidence>
<evidence type="ECO:0000313" key="11">
    <source>
        <dbReference type="Proteomes" id="UP000017747"/>
    </source>
</evidence>
<gene>
    <name evidence="10" type="ORF">T472_0204430</name>
</gene>
<dbReference type="Proteomes" id="UP000017747">
    <property type="component" value="Unassembled WGS sequence"/>
</dbReference>
<evidence type="ECO:0000256" key="7">
    <source>
        <dbReference type="PIRNR" id="PIRNR000535"/>
    </source>
</evidence>
<keyword evidence="2 7" id="KW-0808">Transferase</keyword>
<comment type="similarity">
    <text evidence="1">Belongs to the carbohydrate kinase pfkB family.</text>
</comment>
<dbReference type="GO" id="GO:0005829">
    <property type="term" value="C:cytosol"/>
    <property type="evidence" value="ECO:0007669"/>
    <property type="project" value="TreeGrafter"/>
</dbReference>
<keyword evidence="7" id="KW-0423">Lactose metabolism</keyword>
<dbReference type="GO" id="GO:0005524">
    <property type="term" value="F:ATP binding"/>
    <property type="evidence" value="ECO:0007669"/>
    <property type="project" value="UniProtKB-UniRule"/>
</dbReference>
<dbReference type="InterPro" id="IPR002173">
    <property type="entry name" value="Carboh/pur_kinase_PfkB_CS"/>
</dbReference>
<evidence type="ECO:0000256" key="5">
    <source>
        <dbReference type="ARBA" id="ARBA00022840"/>
    </source>
</evidence>
<dbReference type="OrthoDB" id="9801219at2"/>
<name>V7I6H2_9CLOT</name>
<keyword evidence="11" id="KW-1185">Reference proteome</keyword>
<keyword evidence="4 8" id="KW-0418">Kinase</keyword>
<keyword evidence="5 7" id="KW-0067">ATP-binding</keyword>
<organism evidence="10 11">
    <name type="scientific">Youngiibacter fragilis 232.1</name>
    <dbReference type="NCBI Taxonomy" id="994573"/>
    <lineage>
        <taxon>Bacteria</taxon>
        <taxon>Bacillati</taxon>
        <taxon>Bacillota</taxon>
        <taxon>Clostridia</taxon>
        <taxon>Eubacteriales</taxon>
        <taxon>Clostridiaceae</taxon>
        <taxon>Youngiibacter</taxon>
    </lineage>
</organism>
<evidence type="ECO:0000256" key="2">
    <source>
        <dbReference type="ARBA" id="ARBA00022679"/>
    </source>
</evidence>
<evidence type="ECO:0000256" key="3">
    <source>
        <dbReference type="ARBA" id="ARBA00022741"/>
    </source>
</evidence>
<dbReference type="NCBIfam" id="TIGR03828">
    <property type="entry name" value="pfkB"/>
    <property type="match status" value="1"/>
</dbReference>
<feature type="domain" description="Carbohydrate kinase PfkB" evidence="9">
    <location>
        <begin position="18"/>
        <end position="295"/>
    </location>
</feature>
<comment type="catalytic activity">
    <reaction evidence="6 8">
        <text>beta-D-fructose 1-phosphate + ATP = beta-D-fructose 1,6-bisphosphate + ADP + H(+)</text>
        <dbReference type="Rhea" id="RHEA:14213"/>
        <dbReference type="ChEBI" id="CHEBI:15378"/>
        <dbReference type="ChEBI" id="CHEBI:30616"/>
        <dbReference type="ChEBI" id="CHEBI:32966"/>
        <dbReference type="ChEBI" id="CHEBI:138881"/>
        <dbReference type="ChEBI" id="CHEBI:456216"/>
        <dbReference type="EC" id="2.7.1.56"/>
    </reaction>
</comment>
<dbReference type="FunFam" id="3.40.1190.20:FF:000001">
    <property type="entry name" value="Phosphofructokinase"/>
    <property type="match status" value="1"/>
</dbReference>
<dbReference type="STRING" id="994573.T472_0204430"/>
<dbReference type="Gene3D" id="3.40.1190.20">
    <property type="match status" value="1"/>
</dbReference>
<dbReference type="SUPFAM" id="SSF53613">
    <property type="entry name" value="Ribokinase-like"/>
    <property type="match status" value="1"/>
</dbReference>
<dbReference type="InterPro" id="IPR011611">
    <property type="entry name" value="PfkB_dom"/>
</dbReference>
<dbReference type="CDD" id="cd01164">
    <property type="entry name" value="FruK_PfkB_like"/>
    <property type="match status" value="1"/>
</dbReference>
<sequence length="311" mass="33352">MVITVTLNPALDKTLILEDFTPGMVNRALSVRQDIGGKGINVSKVLKEFGVQSVCTGFLGGNLRELFLRELKNKGIDSDFVLIRGNTRTNTKVVDRVRNEFTDINEPGAVIEKDELEEFLGKFEEIVKSGDTVVLSGGASSSVPKDIYRTLTGIAKARGAYVLVDAEGELFEEALKAGPDAVKPNDYELSLLEGKKLETDDDILEAARRLMDKGVGKVMVSLGADGSMYVTKDSAFRAKGLKVDVKSTVGAGDSMVAALVYSRLKGFDDKETLANAQAFGAATVTLEGTQACTPSDIAPYLSQALSKITEV</sequence>
<dbReference type="GO" id="GO:0016052">
    <property type="term" value="P:carbohydrate catabolic process"/>
    <property type="evidence" value="ECO:0007669"/>
    <property type="project" value="UniProtKB-ARBA"/>
</dbReference>
<comment type="function">
    <text evidence="8">Catalyzes the ATP-dependent phosphorylation of fructose-l-phosphate to fructose-l,6-bisphosphate.</text>
</comment>
<evidence type="ECO:0000256" key="8">
    <source>
        <dbReference type="RuleBase" id="RU369061"/>
    </source>
</evidence>
<protein>
    <recommendedName>
        <fullName evidence="7">Tagatose-6-phosphate kinase</fullName>
        <ecNumber evidence="7">2.7.1.144</ecNumber>
    </recommendedName>
</protein>
<dbReference type="AlphaFoldDB" id="V7I6H2"/>
<dbReference type="GO" id="GO:0009024">
    <property type="term" value="F:tagatose-6-phosphate kinase activity"/>
    <property type="evidence" value="ECO:0007669"/>
    <property type="project" value="UniProtKB-EC"/>
</dbReference>
<evidence type="ECO:0000313" key="10">
    <source>
        <dbReference type="EMBL" id="ETA81820.1"/>
    </source>
</evidence>
<dbReference type="EC" id="2.7.1.144" evidence="7"/>
<dbReference type="RefSeq" id="WP_023386454.1">
    <property type="nucleotide sequence ID" value="NZ_AXUN02000060.1"/>
</dbReference>
<comment type="catalytic activity">
    <reaction evidence="7">
        <text>D-tagatofuranose 6-phosphate + ATP = D-tagatofuranose 1,6-bisphosphate + ADP + H(+)</text>
        <dbReference type="Rhea" id="RHEA:12420"/>
        <dbReference type="ChEBI" id="CHEBI:15378"/>
        <dbReference type="ChEBI" id="CHEBI:30616"/>
        <dbReference type="ChEBI" id="CHEBI:58694"/>
        <dbReference type="ChEBI" id="CHEBI:58695"/>
        <dbReference type="ChEBI" id="CHEBI:456216"/>
        <dbReference type="EC" id="2.7.1.144"/>
    </reaction>
</comment>
<dbReference type="GO" id="GO:0008662">
    <property type="term" value="F:1-phosphofructokinase activity"/>
    <property type="evidence" value="ECO:0007669"/>
    <property type="project" value="UniProtKB-UniRule"/>
</dbReference>
<dbReference type="PROSITE" id="PS00583">
    <property type="entry name" value="PFKB_KINASES_1"/>
    <property type="match status" value="1"/>
</dbReference>